<proteinExistence type="predicted"/>
<feature type="non-terminal residue" evidence="1">
    <location>
        <position position="107"/>
    </location>
</feature>
<reference evidence="1" key="1">
    <citation type="submission" date="2022-03" db="EMBL/GenBank/DDBJ databases">
        <authorList>
            <person name="Martin H S."/>
        </authorList>
    </citation>
    <scope>NUCLEOTIDE SEQUENCE</scope>
</reference>
<organism evidence="1 2">
    <name type="scientific">Iphiclides podalirius</name>
    <name type="common">scarce swallowtail</name>
    <dbReference type="NCBI Taxonomy" id="110791"/>
    <lineage>
        <taxon>Eukaryota</taxon>
        <taxon>Metazoa</taxon>
        <taxon>Ecdysozoa</taxon>
        <taxon>Arthropoda</taxon>
        <taxon>Hexapoda</taxon>
        <taxon>Insecta</taxon>
        <taxon>Pterygota</taxon>
        <taxon>Neoptera</taxon>
        <taxon>Endopterygota</taxon>
        <taxon>Lepidoptera</taxon>
        <taxon>Glossata</taxon>
        <taxon>Ditrysia</taxon>
        <taxon>Papilionoidea</taxon>
        <taxon>Papilionidae</taxon>
        <taxon>Papilioninae</taxon>
        <taxon>Iphiclides</taxon>
    </lineage>
</organism>
<protein>
    <recommendedName>
        <fullName evidence="3">EF-hand domain-containing protein</fullName>
    </recommendedName>
</protein>
<evidence type="ECO:0008006" key="3">
    <source>
        <dbReference type="Google" id="ProtNLM"/>
    </source>
</evidence>
<accession>A0ABN8IZH7</accession>
<evidence type="ECO:0000313" key="1">
    <source>
        <dbReference type="EMBL" id="CAH2069129.1"/>
    </source>
</evidence>
<name>A0ABN8IZH7_9NEOP</name>
<evidence type="ECO:0000313" key="2">
    <source>
        <dbReference type="Proteomes" id="UP000837857"/>
    </source>
</evidence>
<dbReference type="Proteomes" id="UP000837857">
    <property type="component" value="Chromosome 5"/>
</dbReference>
<gene>
    <name evidence="1" type="ORF">IPOD504_LOCUS14749</name>
</gene>
<keyword evidence="2" id="KW-1185">Reference proteome</keyword>
<sequence>MGPCLALCVLGCAKSFFFVKNTDKIVKLIWSAILAEFTVLGPDSMFYTSCMLLNLKFFQLKQEIEVIFDDENDGTISYGDIRSELALVVDRHIHLLRGAELLRVHLF</sequence>
<dbReference type="EMBL" id="OW152817">
    <property type="protein sequence ID" value="CAH2069129.1"/>
    <property type="molecule type" value="Genomic_DNA"/>
</dbReference>